<dbReference type="CDD" id="cd00067">
    <property type="entry name" value="GAL4"/>
    <property type="match status" value="1"/>
</dbReference>
<dbReference type="PANTHER" id="PTHR31069">
    <property type="entry name" value="OLEATE-ACTIVATED TRANSCRIPTION FACTOR 1-RELATED"/>
    <property type="match status" value="1"/>
</dbReference>
<protein>
    <recommendedName>
        <fullName evidence="7">Zn(2)-C6 fungal-type domain-containing protein</fullName>
    </recommendedName>
</protein>
<feature type="region of interest" description="Disordered" evidence="6">
    <location>
        <begin position="100"/>
        <end position="120"/>
    </location>
</feature>
<dbReference type="PANTHER" id="PTHR31069:SF31">
    <property type="entry name" value="MONODICTYPHENONE CLUSTER TRANSCRIPTION FACTOR-RELATED"/>
    <property type="match status" value="1"/>
</dbReference>
<dbReference type="GO" id="GO:0008270">
    <property type="term" value="F:zinc ion binding"/>
    <property type="evidence" value="ECO:0007669"/>
    <property type="project" value="InterPro"/>
</dbReference>
<dbReference type="Proteomes" id="UP000184356">
    <property type="component" value="Unassembled WGS sequence"/>
</dbReference>
<sequence>MEVEFATWQQPPSTKQKKGYASKFRLSCDSCSKSKVRCNHERPSCQRCHQAGIRCVYSVSRRTGKPPKSARNNEEEAVQNNLNAAARGISVAVQTESAAATPSLPSTMPTSTAASTAPANALHSSSESTLDVFFDYDMSDVGLNVSDNHDDLNQLVQAHGFGDQMINDELGLWNLDSTFTSVNGVDERPTCHSLLPSSEKIVGMNDSAPCMQLTSSTLLSLSVPFSFCTTFPSVVPPITIDRVLDTGRQAIAAIDTLLQCTCAQSCSSSMSIALIILKILDSYGAIAGSSPSTPLPAINPLSSSSSNGSSNGKKDSEHESIPAGQNMVLDTPITIGMFKIHREDERRLILHLLLSELRRVERVVEAFGRRYGGDVFHGALEQFLQSRVHAMRDELDDILSRE</sequence>
<keyword evidence="5" id="KW-0539">Nucleus</keyword>
<dbReference type="Gene3D" id="4.10.240.10">
    <property type="entry name" value="Zn(2)-C6 fungal-type DNA-binding domain"/>
    <property type="match status" value="1"/>
</dbReference>
<evidence type="ECO:0000259" key="7">
    <source>
        <dbReference type="PROSITE" id="PS50048"/>
    </source>
</evidence>
<name>A0A1L9T1Y5_9EURO</name>
<evidence type="ECO:0000313" key="8">
    <source>
        <dbReference type="EMBL" id="OJJ53427.1"/>
    </source>
</evidence>
<dbReference type="Pfam" id="PF00172">
    <property type="entry name" value="Zn_clus"/>
    <property type="match status" value="1"/>
</dbReference>
<evidence type="ECO:0000313" key="9">
    <source>
        <dbReference type="Proteomes" id="UP000184356"/>
    </source>
</evidence>
<evidence type="ECO:0000256" key="1">
    <source>
        <dbReference type="ARBA" id="ARBA00022723"/>
    </source>
</evidence>
<feature type="region of interest" description="Disordered" evidence="6">
    <location>
        <begin position="297"/>
        <end position="323"/>
    </location>
</feature>
<accession>A0A1L9T1Y5</accession>
<dbReference type="GO" id="GO:0005634">
    <property type="term" value="C:nucleus"/>
    <property type="evidence" value="ECO:0007669"/>
    <property type="project" value="InterPro"/>
</dbReference>
<dbReference type="Pfam" id="PF08493">
    <property type="entry name" value="AflR"/>
    <property type="match status" value="1"/>
</dbReference>
<dbReference type="InterPro" id="IPR036864">
    <property type="entry name" value="Zn2-C6_fun-type_DNA-bd_sf"/>
</dbReference>
<keyword evidence="9" id="KW-1185">Reference proteome</keyword>
<dbReference type="VEuPathDB" id="FungiDB:ASPSYDRAFT_529742"/>
<evidence type="ECO:0000256" key="6">
    <source>
        <dbReference type="SAM" id="MobiDB-lite"/>
    </source>
</evidence>
<keyword evidence="2" id="KW-0805">Transcription regulation</keyword>
<keyword evidence="3" id="KW-0238">DNA-binding</keyword>
<keyword evidence="1" id="KW-0479">Metal-binding</keyword>
<dbReference type="OrthoDB" id="2740448at2759"/>
<evidence type="ECO:0000256" key="3">
    <source>
        <dbReference type="ARBA" id="ARBA00023125"/>
    </source>
</evidence>
<evidence type="ECO:0000256" key="2">
    <source>
        <dbReference type="ARBA" id="ARBA00023015"/>
    </source>
</evidence>
<dbReference type="AlphaFoldDB" id="A0A1L9T1Y5"/>
<reference evidence="9" key="1">
    <citation type="journal article" date="2017" name="Genome Biol.">
        <title>Comparative genomics reveals high biological diversity and specific adaptations in the industrially and medically important fungal genus Aspergillus.</title>
        <authorList>
            <person name="de Vries R.P."/>
            <person name="Riley R."/>
            <person name="Wiebenga A."/>
            <person name="Aguilar-Osorio G."/>
            <person name="Amillis S."/>
            <person name="Uchima C.A."/>
            <person name="Anderluh G."/>
            <person name="Asadollahi M."/>
            <person name="Askin M."/>
            <person name="Barry K."/>
            <person name="Battaglia E."/>
            <person name="Bayram O."/>
            <person name="Benocci T."/>
            <person name="Braus-Stromeyer S.A."/>
            <person name="Caldana C."/>
            <person name="Canovas D."/>
            <person name="Cerqueira G.C."/>
            <person name="Chen F."/>
            <person name="Chen W."/>
            <person name="Choi C."/>
            <person name="Clum A."/>
            <person name="Dos Santos R.A."/>
            <person name="Damasio A.R."/>
            <person name="Diallinas G."/>
            <person name="Emri T."/>
            <person name="Fekete E."/>
            <person name="Flipphi M."/>
            <person name="Freyberg S."/>
            <person name="Gallo A."/>
            <person name="Gournas C."/>
            <person name="Habgood R."/>
            <person name="Hainaut M."/>
            <person name="Harispe M.L."/>
            <person name="Henrissat B."/>
            <person name="Hilden K.S."/>
            <person name="Hope R."/>
            <person name="Hossain A."/>
            <person name="Karabika E."/>
            <person name="Karaffa L."/>
            <person name="Karanyi Z."/>
            <person name="Krasevec N."/>
            <person name="Kuo A."/>
            <person name="Kusch H."/>
            <person name="LaButti K."/>
            <person name="Lagendijk E.L."/>
            <person name="Lapidus A."/>
            <person name="Levasseur A."/>
            <person name="Lindquist E."/>
            <person name="Lipzen A."/>
            <person name="Logrieco A.F."/>
            <person name="MacCabe A."/>
            <person name="Maekelae M.R."/>
            <person name="Malavazi I."/>
            <person name="Melin P."/>
            <person name="Meyer V."/>
            <person name="Mielnichuk N."/>
            <person name="Miskei M."/>
            <person name="Molnar A.P."/>
            <person name="Mule G."/>
            <person name="Ngan C.Y."/>
            <person name="Orejas M."/>
            <person name="Orosz E."/>
            <person name="Ouedraogo J.P."/>
            <person name="Overkamp K.M."/>
            <person name="Park H.-S."/>
            <person name="Perrone G."/>
            <person name="Piumi F."/>
            <person name="Punt P.J."/>
            <person name="Ram A.F."/>
            <person name="Ramon A."/>
            <person name="Rauscher S."/>
            <person name="Record E."/>
            <person name="Riano-Pachon D.M."/>
            <person name="Robert V."/>
            <person name="Roehrig J."/>
            <person name="Ruller R."/>
            <person name="Salamov A."/>
            <person name="Salih N.S."/>
            <person name="Samson R.A."/>
            <person name="Sandor E."/>
            <person name="Sanguinetti M."/>
            <person name="Schuetze T."/>
            <person name="Sepcic K."/>
            <person name="Shelest E."/>
            <person name="Sherlock G."/>
            <person name="Sophianopoulou V."/>
            <person name="Squina F.M."/>
            <person name="Sun H."/>
            <person name="Susca A."/>
            <person name="Todd R.B."/>
            <person name="Tsang A."/>
            <person name="Unkles S.E."/>
            <person name="van de Wiele N."/>
            <person name="van Rossen-Uffink D."/>
            <person name="Oliveira J.V."/>
            <person name="Vesth T.C."/>
            <person name="Visser J."/>
            <person name="Yu J.-H."/>
            <person name="Zhou M."/>
            <person name="Andersen M.R."/>
            <person name="Archer D.B."/>
            <person name="Baker S.E."/>
            <person name="Benoit I."/>
            <person name="Brakhage A.A."/>
            <person name="Braus G.H."/>
            <person name="Fischer R."/>
            <person name="Frisvad J.C."/>
            <person name="Goldman G.H."/>
            <person name="Houbraken J."/>
            <person name="Oakley B."/>
            <person name="Pocsi I."/>
            <person name="Scazzocchio C."/>
            <person name="Seiboth B."/>
            <person name="vanKuyk P.A."/>
            <person name="Wortman J."/>
            <person name="Dyer P.S."/>
            <person name="Grigoriev I.V."/>
        </authorList>
    </citation>
    <scope>NUCLEOTIDE SEQUENCE [LARGE SCALE GENOMIC DNA]</scope>
    <source>
        <strain evidence="9">CBS 593.65</strain>
    </source>
</reference>
<dbReference type="RefSeq" id="XP_040697233.1">
    <property type="nucleotide sequence ID" value="XM_040848591.1"/>
</dbReference>
<dbReference type="SUPFAM" id="SSF57701">
    <property type="entry name" value="Zn2/Cys6 DNA-binding domain"/>
    <property type="match status" value="1"/>
</dbReference>
<dbReference type="GeneID" id="63764664"/>
<dbReference type="SMART" id="SM00066">
    <property type="entry name" value="GAL4"/>
    <property type="match status" value="1"/>
</dbReference>
<dbReference type="GO" id="GO:0003677">
    <property type="term" value="F:DNA binding"/>
    <property type="evidence" value="ECO:0007669"/>
    <property type="project" value="UniProtKB-KW"/>
</dbReference>
<dbReference type="InterPro" id="IPR050675">
    <property type="entry name" value="OAF3"/>
</dbReference>
<dbReference type="PROSITE" id="PS50048">
    <property type="entry name" value="ZN2_CY6_FUNGAL_2"/>
    <property type="match status" value="1"/>
</dbReference>
<dbReference type="GO" id="GO:0045122">
    <property type="term" value="P:aflatoxin biosynthetic process"/>
    <property type="evidence" value="ECO:0007669"/>
    <property type="project" value="InterPro"/>
</dbReference>
<gene>
    <name evidence="8" type="ORF">ASPSYDRAFT_529742</name>
</gene>
<dbReference type="GO" id="GO:0000981">
    <property type="term" value="F:DNA-binding transcription factor activity, RNA polymerase II-specific"/>
    <property type="evidence" value="ECO:0007669"/>
    <property type="project" value="InterPro"/>
</dbReference>
<dbReference type="PROSITE" id="PS00463">
    <property type="entry name" value="ZN2_CY6_FUNGAL_1"/>
    <property type="match status" value="1"/>
</dbReference>
<feature type="domain" description="Zn(2)-C6 fungal-type" evidence="7">
    <location>
        <begin position="27"/>
        <end position="57"/>
    </location>
</feature>
<keyword evidence="4" id="KW-0804">Transcription</keyword>
<proteinExistence type="predicted"/>
<dbReference type="STRING" id="1036612.A0A1L9T1Y5"/>
<evidence type="ECO:0000256" key="4">
    <source>
        <dbReference type="ARBA" id="ARBA00023163"/>
    </source>
</evidence>
<dbReference type="InterPro" id="IPR001138">
    <property type="entry name" value="Zn2Cys6_DnaBD"/>
</dbReference>
<evidence type="ECO:0000256" key="5">
    <source>
        <dbReference type="ARBA" id="ARBA00023242"/>
    </source>
</evidence>
<dbReference type="PRINTS" id="PR00755">
    <property type="entry name" value="AFLATOXINBRP"/>
</dbReference>
<organism evidence="8 9">
    <name type="scientific">Aspergillus sydowii CBS 593.65</name>
    <dbReference type="NCBI Taxonomy" id="1036612"/>
    <lineage>
        <taxon>Eukaryota</taxon>
        <taxon>Fungi</taxon>
        <taxon>Dikarya</taxon>
        <taxon>Ascomycota</taxon>
        <taxon>Pezizomycotina</taxon>
        <taxon>Eurotiomycetes</taxon>
        <taxon>Eurotiomycetidae</taxon>
        <taxon>Eurotiales</taxon>
        <taxon>Aspergillaceae</taxon>
        <taxon>Aspergillus</taxon>
        <taxon>Aspergillus subgen. Nidulantes</taxon>
    </lineage>
</organism>
<feature type="compositionally biased region" description="Low complexity" evidence="6">
    <location>
        <begin position="302"/>
        <end position="311"/>
    </location>
</feature>
<dbReference type="EMBL" id="KV878597">
    <property type="protein sequence ID" value="OJJ53427.1"/>
    <property type="molecule type" value="Genomic_DNA"/>
</dbReference>
<dbReference type="InterPro" id="IPR013700">
    <property type="entry name" value="AflR"/>
</dbReference>